<dbReference type="SUPFAM" id="SSF53850">
    <property type="entry name" value="Periplasmic binding protein-like II"/>
    <property type="match status" value="1"/>
</dbReference>
<proteinExistence type="predicted"/>
<feature type="transmembrane region" description="Helical" evidence="1">
    <location>
        <begin position="21"/>
        <end position="43"/>
    </location>
</feature>
<comment type="caution">
    <text evidence="2">The sequence shown here is derived from an EMBL/GenBank/DDBJ whole genome shotgun (WGS) entry which is preliminary data.</text>
</comment>
<dbReference type="PANTHER" id="PTHR42941">
    <property type="entry name" value="SLL1037 PROTEIN"/>
    <property type="match status" value="1"/>
</dbReference>
<dbReference type="Proteomes" id="UP001315278">
    <property type="component" value="Unassembled WGS sequence"/>
</dbReference>
<dbReference type="RefSeq" id="WP_212397609.1">
    <property type="nucleotide sequence ID" value="NZ_JAFCJH010000005.1"/>
</dbReference>
<protein>
    <submittedName>
        <fullName evidence="2">TAXI family TRAP transporter solute-binding subunit</fullName>
    </submittedName>
</protein>
<reference evidence="3" key="1">
    <citation type="journal article" date="2021" name="ISME J.">
        <title>Evolutionary origin and ecological implication of a unique nif island in free-living Bradyrhizobium lineages.</title>
        <authorList>
            <person name="Tao J."/>
        </authorList>
    </citation>
    <scope>NUCLEOTIDE SEQUENCE [LARGE SCALE GENOMIC DNA]</scope>
    <source>
        <strain evidence="3">SZCCT0434</strain>
    </source>
</reference>
<keyword evidence="3" id="KW-1185">Reference proteome</keyword>
<sequence length="478" mass="51197">MSEQSEIPGAARRRLRRRNSSLLILALGIFVFGIAASTLYYALSPVTLRIAVGPTGSDDVKVVQAYAQAFVRDGSHVRLRTITTQGAAESIALFTAGKADLAVARADLNVPTSAEAVAILRKNVVVLWAPSGAPAKGVKRSAMSKVKSIDDLPGHKVGVVGRTEANVTLLRVILTESGVNPDKVAVSQFAVNQIADLVRDPSLDAYMTVGPLDSKLTADAIAATAAARGEPKFLPIDVSEAIAQKHPLYESEEITGSIFSSSPARPEDKVETVGVNHLIVAQHAVHEAIVGALVRQLFTMRPQVAHDVPAAGKIEKPDTDKDATLPAHRGAAAYIDGTERTFMEKYSDYIWAGILLLSGVGSAGAWLRHYLRRNEREEYIDHRDNLLALISKVREAESAEELATMQAMADSLLREALDCYDDGAIEDGDLSVIGLTLEQFHHAVADRRAVIGMAAPPVAADADEPLRPHVTPIAPRAM</sequence>
<dbReference type="InterPro" id="IPR011852">
    <property type="entry name" value="TRAP_TAXI"/>
</dbReference>
<feature type="transmembrane region" description="Helical" evidence="1">
    <location>
        <begin position="349"/>
        <end position="367"/>
    </location>
</feature>
<evidence type="ECO:0000313" key="2">
    <source>
        <dbReference type="EMBL" id="MBR0795081.1"/>
    </source>
</evidence>
<dbReference type="Gene3D" id="3.40.190.10">
    <property type="entry name" value="Periplasmic binding protein-like II"/>
    <property type="match status" value="2"/>
</dbReference>
<name>A0ABS5FE49_9BRAD</name>
<dbReference type="EMBL" id="JAFCJH010000005">
    <property type="protein sequence ID" value="MBR0795081.1"/>
    <property type="molecule type" value="Genomic_DNA"/>
</dbReference>
<keyword evidence="1" id="KW-0812">Transmembrane</keyword>
<evidence type="ECO:0000256" key="1">
    <source>
        <dbReference type="SAM" id="Phobius"/>
    </source>
</evidence>
<keyword evidence="1" id="KW-0472">Membrane</keyword>
<accession>A0ABS5FE49</accession>
<dbReference type="Pfam" id="PF16868">
    <property type="entry name" value="NMT1_3"/>
    <property type="match status" value="1"/>
</dbReference>
<organism evidence="2 3">
    <name type="scientific">Bradyrhizobium jicamae</name>
    <dbReference type="NCBI Taxonomy" id="280332"/>
    <lineage>
        <taxon>Bacteria</taxon>
        <taxon>Pseudomonadati</taxon>
        <taxon>Pseudomonadota</taxon>
        <taxon>Alphaproteobacteria</taxon>
        <taxon>Hyphomicrobiales</taxon>
        <taxon>Nitrobacteraceae</taxon>
        <taxon>Bradyrhizobium</taxon>
    </lineage>
</organism>
<keyword evidence="1" id="KW-1133">Transmembrane helix</keyword>
<dbReference type="PANTHER" id="PTHR42941:SF1">
    <property type="entry name" value="SLL1037 PROTEIN"/>
    <property type="match status" value="1"/>
</dbReference>
<evidence type="ECO:0000313" key="3">
    <source>
        <dbReference type="Proteomes" id="UP001315278"/>
    </source>
</evidence>
<gene>
    <name evidence="2" type="ORF">JQ615_06765</name>
</gene>
<dbReference type="NCBIfam" id="TIGR02122">
    <property type="entry name" value="TRAP_TAXI"/>
    <property type="match status" value="1"/>
</dbReference>